<keyword evidence="1" id="KW-0732">Signal</keyword>
<feature type="chain" id="PRO_5020312160" description="Copper-binding protein MbnP-like domain-containing protein" evidence="1">
    <location>
        <begin position="23"/>
        <end position="260"/>
    </location>
</feature>
<evidence type="ECO:0000313" key="3">
    <source>
        <dbReference type="EMBL" id="TDP59970.1"/>
    </source>
</evidence>
<dbReference type="Pfam" id="PF20243">
    <property type="entry name" value="MbnP"/>
    <property type="match status" value="1"/>
</dbReference>
<feature type="signal peptide" evidence="1">
    <location>
        <begin position="1"/>
        <end position="22"/>
    </location>
</feature>
<gene>
    <name evidence="3" type="ORF">BC748_0941</name>
</gene>
<organism evidence="3 4">
    <name type="scientific">Flavobacterium dankookense</name>
    <dbReference type="NCBI Taxonomy" id="706186"/>
    <lineage>
        <taxon>Bacteria</taxon>
        <taxon>Pseudomonadati</taxon>
        <taxon>Bacteroidota</taxon>
        <taxon>Flavobacteriia</taxon>
        <taxon>Flavobacteriales</taxon>
        <taxon>Flavobacteriaceae</taxon>
        <taxon>Flavobacterium</taxon>
    </lineage>
</organism>
<dbReference type="Proteomes" id="UP000295260">
    <property type="component" value="Unassembled WGS sequence"/>
</dbReference>
<dbReference type="OrthoDB" id="1422031at2"/>
<evidence type="ECO:0000259" key="2">
    <source>
        <dbReference type="Pfam" id="PF20243"/>
    </source>
</evidence>
<name>A0A4R6QCH6_9FLAO</name>
<dbReference type="InterPro" id="IPR046863">
    <property type="entry name" value="MbnP-like_dom"/>
</dbReference>
<comment type="caution">
    <text evidence="3">The sequence shown here is derived from an EMBL/GenBank/DDBJ whole genome shotgun (WGS) entry which is preliminary data.</text>
</comment>
<feature type="domain" description="Copper-binding protein MbnP-like" evidence="2">
    <location>
        <begin position="31"/>
        <end position="233"/>
    </location>
</feature>
<dbReference type="AlphaFoldDB" id="A0A4R6QCH6"/>
<reference evidence="3 4" key="1">
    <citation type="submission" date="2019-03" db="EMBL/GenBank/DDBJ databases">
        <title>Genomic Encyclopedia of Archaeal and Bacterial Type Strains, Phase II (KMG-II): from individual species to whole genera.</title>
        <authorList>
            <person name="Goeker M."/>
        </authorList>
    </citation>
    <scope>NUCLEOTIDE SEQUENCE [LARGE SCALE GENOMIC DNA]</scope>
    <source>
        <strain evidence="3 4">DSM 25687</strain>
    </source>
</reference>
<keyword evidence="4" id="KW-1185">Reference proteome</keyword>
<dbReference type="PROSITE" id="PS51257">
    <property type="entry name" value="PROKAR_LIPOPROTEIN"/>
    <property type="match status" value="1"/>
</dbReference>
<sequence length="260" mass="28834">MKLQLKRIFVVMSFAIAFTSCSSDDSNSETTGKLVVEFDNVYKAANFAFNTEYTNSNGEKVKVTTAKYIVSNIVLTKTDGTTFVYPKNDSYFIVDESNSESTELVLNNIPVADYKSIKFGIGVDQARWQQGVEAQANFWAEAQATEMEWGWTAGYKYVNLEGTFTTPSNATAAQFQAHTGRSAENYNYTEIALNFHEGENALVRGNNNPQIHIMADLSHILDGTNKINLSEGASIHGGVKMSLMTQNLSNMFTVDHVHND</sequence>
<evidence type="ECO:0000256" key="1">
    <source>
        <dbReference type="SAM" id="SignalP"/>
    </source>
</evidence>
<evidence type="ECO:0000313" key="4">
    <source>
        <dbReference type="Proteomes" id="UP000295260"/>
    </source>
</evidence>
<dbReference type="EMBL" id="SNXR01000012">
    <property type="protein sequence ID" value="TDP59970.1"/>
    <property type="molecule type" value="Genomic_DNA"/>
</dbReference>
<proteinExistence type="predicted"/>
<accession>A0A4R6QCH6</accession>
<protein>
    <recommendedName>
        <fullName evidence="2">Copper-binding protein MbnP-like domain-containing protein</fullName>
    </recommendedName>
</protein>
<dbReference type="RefSeq" id="WP_133532276.1">
    <property type="nucleotide sequence ID" value="NZ_SNXR01000012.1"/>
</dbReference>